<accession>A0ABD1DSC3</accession>
<keyword evidence="2" id="KW-1185">Reference proteome</keyword>
<organism evidence="1 2">
    <name type="scientific">Culex pipiens pipiens</name>
    <name type="common">Northern house mosquito</name>
    <dbReference type="NCBI Taxonomy" id="38569"/>
    <lineage>
        <taxon>Eukaryota</taxon>
        <taxon>Metazoa</taxon>
        <taxon>Ecdysozoa</taxon>
        <taxon>Arthropoda</taxon>
        <taxon>Hexapoda</taxon>
        <taxon>Insecta</taxon>
        <taxon>Pterygota</taxon>
        <taxon>Neoptera</taxon>
        <taxon>Endopterygota</taxon>
        <taxon>Diptera</taxon>
        <taxon>Nematocera</taxon>
        <taxon>Culicoidea</taxon>
        <taxon>Culicidae</taxon>
        <taxon>Culicinae</taxon>
        <taxon>Culicini</taxon>
        <taxon>Culex</taxon>
        <taxon>Culex</taxon>
    </lineage>
</organism>
<evidence type="ECO:0000313" key="2">
    <source>
        <dbReference type="Proteomes" id="UP001562425"/>
    </source>
</evidence>
<sequence length="99" mass="10998">MTVPNVLGFILSNLSPPERLHATAIVCESSSSSDSISLNLRLYRVATGQRPVRAARILQRLQLLQELYLGTLRCLSHSCDFNQLKSSAKTILNLWQMAA</sequence>
<gene>
    <name evidence="1" type="ORF">pipiens_000965</name>
</gene>
<proteinExistence type="predicted"/>
<reference evidence="1 2" key="1">
    <citation type="submission" date="2024-05" db="EMBL/GenBank/DDBJ databases">
        <title>Culex pipiens pipiens assembly and annotation.</title>
        <authorList>
            <person name="Alout H."/>
            <person name="Durand T."/>
        </authorList>
    </citation>
    <scope>NUCLEOTIDE SEQUENCE [LARGE SCALE GENOMIC DNA]</scope>
    <source>
        <strain evidence="1">HA-2024</strain>
        <tissue evidence="1">Whole body</tissue>
    </source>
</reference>
<protein>
    <submittedName>
        <fullName evidence="1">Uncharacterized protein</fullName>
    </submittedName>
</protein>
<dbReference type="Proteomes" id="UP001562425">
    <property type="component" value="Unassembled WGS sequence"/>
</dbReference>
<dbReference type="EMBL" id="JBEHCU010003112">
    <property type="protein sequence ID" value="KAL1402373.1"/>
    <property type="molecule type" value="Genomic_DNA"/>
</dbReference>
<name>A0ABD1DSC3_CULPP</name>
<feature type="non-terminal residue" evidence="1">
    <location>
        <position position="99"/>
    </location>
</feature>
<evidence type="ECO:0000313" key="1">
    <source>
        <dbReference type="EMBL" id="KAL1402373.1"/>
    </source>
</evidence>
<comment type="caution">
    <text evidence="1">The sequence shown here is derived from an EMBL/GenBank/DDBJ whole genome shotgun (WGS) entry which is preliminary data.</text>
</comment>
<dbReference type="AlphaFoldDB" id="A0ABD1DSC3"/>